<evidence type="ECO:0000256" key="13">
    <source>
        <dbReference type="ARBA" id="ARBA00023237"/>
    </source>
</evidence>
<dbReference type="FunFam" id="2.170.130.10:FF:000001">
    <property type="entry name" value="Catecholate siderophore TonB-dependent receptor"/>
    <property type="match status" value="1"/>
</dbReference>
<evidence type="ECO:0000256" key="3">
    <source>
        <dbReference type="ARBA" id="ARBA00022448"/>
    </source>
</evidence>
<evidence type="ECO:0000256" key="2">
    <source>
        <dbReference type="ARBA" id="ARBA00009810"/>
    </source>
</evidence>
<keyword evidence="11 14" id="KW-0472">Membrane</keyword>
<dbReference type="PANTHER" id="PTHR32552:SF68">
    <property type="entry name" value="FERRICHROME OUTER MEMBRANE TRANSPORTER_PHAGE RECEPTOR"/>
    <property type="match status" value="1"/>
</dbReference>
<dbReference type="PROSITE" id="PS52016">
    <property type="entry name" value="TONB_DEPENDENT_REC_3"/>
    <property type="match status" value="1"/>
</dbReference>
<dbReference type="Proteomes" id="UP000244069">
    <property type="component" value="Unassembled WGS sequence"/>
</dbReference>
<dbReference type="InterPro" id="IPR039426">
    <property type="entry name" value="TonB-dep_rcpt-like"/>
</dbReference>
<evidence type="ECO:0000256" key="16">
    <source>
        <dbReference type="SAM" id="SignalP"/>
    </source>
</evidence>
<dbReference type="EMBL" id="QBKN01000023">
    <property type="protein sequence ID" value="PTX43975.1"/>
    <property type="molecule type" value="Genomic_DNA"/>
</dbReference>
<dbReference type="GO" id="GO:0009279">
    <property type="term" value="C:cell outer membrane"/>
    <property type="evidence" value="ECO:0007669"/>
    <property type="project" value="UniProtKB-SubCell"/>
</dbReference>
<name>A0A2T6AJI6_9RHOB</name>
<protein>
    <submittedName>
        <fullName evidence="19">Iron complex outermembrane receptor protein</fullName>
    </submittedName>
</protein>
<dbReference type="InterPro" id="IPR010105">
    <property type="entry name" value="TonB_sidphr_rcpt"/>
</dbReference>
<evidence type="ECO:0000313" key="20">
    <source>
        <dbReference type="Proteomes" id="UP000244069"/>
    </source>
</evidence>
<keyword evidence="8" id="KW-0408">Iron</keyword>
<keyword evidence="10 15" id="KW-0798">TonB box</keyword>
<keyword evidence="6 14" id="KW-0812">Transmembrane</keyword>
<evidence type="ECO:0000256" key="1">
    <source>
        <dbReference type="ARBA" id="ARBA00004571"/>
    </source>
</evidence>
<evidence type="ECO:0000256" key="15">
    <source>
        <dbReference type="RuleBase" id="RU003357"/>
    </source>
</evidence>
<evidence type="ECO:0000256" key="4">
    <source>
        <dbReference type="ARBA" id="ARBA00022452"/>
    </source>
</evidence>
<accession>A0A2T6AJI6</accession>
<sequence>MTRSLRLSLLAGASLAALAQAVSAQSTADLYDLGTIVVDGDAAPSDPVPGYVARNAQTATKTGTSLLETQQSVSVVTGEQIEDQAATSLGDTLGYTAGITAQPFGTDPRFDAPTIRGFNGGNAQYLNGLRLLREQGAPSFEVYSLERVEVLKGPASVLYGAGIPGGVINQIQKRAQLLDFGEAGIGVGDPKATEAFVDMNRALSDSFSARVTAVTRDSEEEIEDLTNTRGYLGVATRWTPSDATTLQFLGSWQRDSPITPAGIPETMIGEEDDEDLREFYAGDPSDDESDREMLNLGFELDHEINPDWTLETNFRHQSFDWDYTGFYVNGAVGDTISRGANITSEESITNNLDLRLTGHAVTGAVDHALLFGMDLRRYEIRQSTGFAYADDISFSDPSYGGANLTAPWYVESEDTQLDQIGIYVQDEMSFGNWRASLALRHDWTEQTGTSYTNFAGTSDIDQSDEATTGRAGLSYVTDSGVATYLSYTTSFDPVIGANNAGETFDPTEGEQWEAGVKWEPLSFDGFLSAAVYDLTQRNLTAGVTDSNGVGDTAQIGEVRSYGLELEGSADLAGGWNIRGQYSWNETEVIDGDNEGNELPNAPHHNASLWANYSFASGTALDGLRLGGGVRYIGERYSDPGNQYEMDDVTLVDLQAAYAFTEDAELSVNVSNLTDEAYVANCGSFGCYYGDGRTVQARMTYKW</sequence>
<dbReference type="NCBIfam" id="TIGR01783">
    <property type="entry name" value="TonB-siderophor"/>
    <property type="match status" value="1"/>
</dbReference>
<dbReference type="OrthoDB" id="9760333at2"/>
<evidence type="ECO:0000256" key="10">
    <source>
        <dbReference type="ARBA" id="ARBA00023077"/>
    </source>
</evidence>
<evidence type="ECO:0000256" key="9">
    <source>
        <dbReference type="ARBA" id="ARBA00023065"/>
    </source>
</evidence>
<evidence type="ECO:0000256" key="5">
    <source>
        <dbReference type="ARBA" id="ARBA00022496"/>
    </source>
</evidence>
<evidence type="ECO:0000256" key="8">
    <source>
        <dbReference type="ARBA" id="ARBA00023004"/>
    </source>
</evidence>
<dbReference type="Gene3D" id="2.170.130.10">
    <property type="entry name" value="TonB-dependent receptor, plug domain"/>
    <property type="match status" value="1"/>
</dbReference>
<dbReference type="InterPro" id="IPR037066">
    <property type="entry name" value="Plug_dom_sf"/>
</dbReference>
<keyword evidence="4 14" id="KW-1134">Transmembrane beta strand</keyword>
<comment type="similarity">
    <text evidence="2 14 15">Belongs to the TonB-dependent receptor family.</text>
</comment>
<dbReference type="PANTHER" id="PTHR32552">
    <property type="entry name" value="FERRICHROME IRON RECEPTOR-RELATED"/>
    <property type="match status" value="1"/>
</dbReference>
<dbReference type="InterPro" id="IPR012910">
    <property type="entry name" value="Plug_dom"/>
</dbReference>
<keyword evidence="9" id="KW-0406">Ion transport</keyword>
<feature type="domain" description="TonB-dependent receptor plug" evidence="18">
    <location>
        <begin position="66"/>
        <end position="167"/>
    </location>
</feature>
<dbReference type="InterPro" id="IPR036942">
    <property type="entry name" value="Beta-barrel_TonB_sf"/>
</dbReference>
<proteinExistence type="inferred from homology"/>
<evidence type="ECO:0000256" key="11">
    <source>
        <dbReference type="ARBA" id="ARBA00023136"/>
    </source>
</evidence>
<evidence type="ECO:0000256" key="14">
    <source>
        <dbReference type="PROSITE-ProRule" id="PRU01360"/>
    </source>
</evidence>
<feature type="signal peptide" evidence="16">
    <location>
        <begin position="1"/>
        <end position="19"/>
    </location>
</feature>
<dbReference type="AlphaFoldDB" id="A0A2T6AJI6"/>
<evidence type="ECO:0000256" key="7">
    <source>
        <dbReference type="ARBA" id="ARBA00022729"/>
    </source>
</evidence>
<dbReference type="GO" id="GO:0015344">
    <property type="term" value="F:siderophore uptake transmembrane transporter activity"/>
    <property type="evidence" value="ECO:0007669"/>
    <property type="project" value="TreeGrafter"/>
</dbReference>
<dbReference type="RefSeq" id="WP_107977938.1">
    <property type="nucleotide sequence ID" value="NZ_QBKN01000023.1"/>
</dbReference>
<evidence type="ECO:0000256" key="6">
    <source>
        <dbReference type="ARBA" id="ARBA00022692"/>
    </source>
</evidence>
<dbReference type="Gene3D" id="2.40.170.20">
    <property type="entry name" value="TonB-dependent receptor, beta-barrel domain"/>
    <property type="match status" value="1"/>
</dbReference>
<keyword evidence="5" id="KW-0410">Iron transport</keyword>
<dbReference type="GO" id="GO:0038023">
    <property type="term" value="F:signaling receptor activity"/>
    <property type="evidence" value="ECO:0007669"/>
    <property type="project" value="InterPro"/>
</dbReference>
<comment type="caution">
    <text evidence="19">The sequence shown here is derived from an EMBL/GenBank/DDBJ whole genome shotgun (WGS) entry which is preliminary data.</text>
</comment>
<dbReference type="Pfam" id="PF07715">
    <property type="entry name" value="Plug"/>
    <property type="match status" value="1"/>
</dbReference>
<dbReference type="GO" id="GO:0015891">
    <property type="term" value="P:siderophore transport"/>
    <property type="evidence" value="ECO:0007669"/>
    <property type="project" value="InterPro"/>
</dbReference>
<evidence type="ECO:0000313" key="19">
    <source>
        <dbReference type="EMBL" id="PTX43975.1"/>
    </source>
</evidence>
<dbReference type="CDD" id="cd01347">
    <property type="entry name" value="ligand_gated_channel"/>
    <property type="match status" value="1"/>
</dbReference>
<evidence type="ECO:0000259" key="17">
    <source>
        <dbReference type="Pfam" id="PF00593"/>
    </source>
</evidence>
<evidence type="ECO:0000256" key="12">
    <source>
        <dbReference type="ARBA" id="ARBA00023170"/>
    </source>
</evidence>
<comment type="subcellular location">
    <subcellularLocation>
        <location evidence="1 14">Cell outer membrane</location>
        <topology evidence="1 14">Multi-pass membrane protein</topology>
    </subcellularLocation>
</comment>
<keyword evidence="20" id="KW-1185">Reference proteome</keyword>
<dbReference type="Pfam" id="PF00593">
    <property type="entry name" value="TonB_dep_Rec_b-barrel"/>
    <property type="match status" value="1"/>
</dbReference>
<dbReference type="SUPFAM" id="SSF56935">
    <property type="entry name" value="Porins"/>
    <property type="match status" value="1"/>
</dbReference>
<keyword evidence="13 14" id="KW-0998">Cell outer membrane</keyword>
<dbReference type="InterPro" id="IPR000531">
    <property type="entry name" value="Beta-barrel_TonB"/>
</dbReference>
<feature type="chain" id="PRO_5015549521" evidence="16">
    <location>
        <begin position="20"/>
        <end position="702"/>
    </location>
</feature>
<keyword evidence="3 14" id="KW-0813">Transport</keyword>
<keyword evidence="7 16" id="KW-0732">Signal</keyword>
<gene>
    <name evidence="19" type="ORF">C8N44_12373</name>
</gene>
<reference evidence="19 20" key="1">
    <citation type="submission" date="2018-04" db="EMBL/GenBank/DDBJ databases">
        <title>Genomic Encyclopedia of Archaeal and Bacterial Type Strains, Phase II (KMG-II): from individual species to whole genera.</title>
        <authorList>
            <person name="Goeker M."/>
        </authorList>
    </citation>
    <scope>NUCLEOTIDE SEQUENCE [LARGE SCALE GENOMIC DNA]</scope>
    <source>
        <strain evidence="19 20">DSM 29329</strain>
    </source>
</reference>
<organism evidence="19 20">
    <name type="scientific">Allosediminivita pacifica</name>
    <dbReference type="NCBI Taxonomy" id="1267769"/>
    <lineage>
        <taxon>Bacteria</taxon>
        <taxon>Pseudomonadati</taxon>
        <taxon>Pseudomonadota</taxon>
        <taxon>Alphaproteobacteria</taxon>
        <taxon>Rhodobacterales</taxon>
        <taxon>Paracoccaceae</taxon>
        <taxon>Allosediminivita</taxon>
    </lineage>
</organism>
<keyword evidence="12 19" id="KW-0675">Receptor</keyword>
<feature type="domain" description="TonB-dependent receptor-like beta-barrel" evidence="17">
    <location>
        <begin position="239"/>
        <end position="672"/>
    </location>
</feature>
<evidence type="ECO:0000259" key="18">
    <source>
        <dbReference type="Pfam" id="PF07715"/>
    </source>
</evidence>